<dbReference type="EC" id="2.7.7.75" evidence="4"/>
<dbReference type="AlphaFoldDB" id="A0A6G0YRS8"/>
<dbReference type="PANTHER" id="PTHR10192">
    <property type="entry name" value="MOLYBDOPTERIN BIOSYNTHESIS PROTEIN"/>
    <property type="match status" value="1"/>
</dbReference>
<comment type="pathway">
    <text evidence="1">Cofactor biosynthesis; molybdopterin biosynthesis.</text>
</comment>
<dbReference type="InterPro" id="IPR036688">
    <property type="entry name" value="MoeA_C_domain_IV_sf"/>
</dbReference>
<reference evidence="7 8" key="1">
    <citation type="submission" date="2019-08" db="EMBL/GenBank/DDBJ databases">
        <title>Whole genome of Aphis craccivora.</title>
        <authorList>
            <person name="Voronova N.V."/>
            <person name="Shulinski R.S."/>
            <person name="Bandarenka Y.V."/>
            <person name="Zhorov D.G."/>
            <person name="Warner D."/>
        </authorList>
    </citation>
    <scope>NUCLEOTIDE SEQUENCE [LARGE SCALE GENOMIC DNA]</scope>
    <source>
        <strain evidence="7">180601</strain>
        <tissue evidence="7">Whole Body</tissue>
    </source>
</reference>
<dbReference type="OrthoDB" id="4349954at2759"/>
<dbReference type="SUPFAM" id="SSF63867">
    <property type="entry name" value="MoeA C-terminal domain-like"/>
    <property type="match status" value="1"/>
</dbReference>
<dbReference type="EMBL" id="VUJU01002658">
    <property type="protein sequence ID" value="KAF0760504.1"/>
    <property type="molecule type" value="Genomic_DNA"/>
</dbReference>
<dbReference type="SUPFAM" id="SSF53218">
    <property type="entry name" value="Molybdenum cofactor biosynthesis proteins"/>
    <property type="match status" value="2"/>
</dbReference>
<dbReference type="NCBIfam" id="TIGR00177">
    <property type="entry name" value="molyb_syn"/>
    <property type="match status" value="1"/>
</dbReference>
<protein>
    <recommendedName>
        <fullName evidence="4">molybdopterin adenylyltransferase</fullName>
        <ecNumber evidence="4">2.7.7.75</ecNumber>
    </recommendedName>
</protein>
<evidence type="ECO:0000313" key="7">
    <source>
        <dbReference type="EMBL" id="KAF0760504.1"/>
    </source>
</evidence>
<dbReference type="GO" id="GO:0097112">
    <property type="term" value="P:gamma-aminobutyric acid receptor clustering"/>
    <property type="evidence" value="ECO:0007669"/>
    <property type="project" value="TreeGrafter"/>
</dbReference>
<dbReference type="Gene3D" id="3.40.980.10">
    <property type="entry name" value="MoaB/Mog-like domain"/>
    <property type="match status" value="3"/>
</dbReference>
<comment type="similarity">
    <text evidence="2">In the N-terminal section; belongs to the MoaB/Mog family.</text>
</comment>
<dbReference type="PANTHER" id="PTHR10192:SF5">
    <property type="entry name" value="GEPHYRIN"/>
    <property type="match status" value="1"/>
</dbReference>
<dbReference type="InterPro" id="IPR001453">
    <property type="entry name" value="MoaB/Mog_dom"/>
</dbReference>
<dbReference type="InterPro" id="IPR036135">
    <property type="entry name" value="MoeA_linker/N_sf"/>
</dbReference>
<gene>
    <name evidence="7" type="ORF">FWK35_00006124</name>
</gene>
<dbReference type="CDD" id="cd00886">
    <property type="entry name" value="MogA_MoaB"/>
    <property type="match status" value="1"/>
</dbReference>
<accession>A0A6G0YRS8</accession>
<evidence type="ECO:0000256" key="2">
    <source>
        <dbReference type="ARBA" id="ARBA00007589"/>
    </source>
</evidence>
<dbReference type="GO" id="GO:0006777">
    <property type="term" value="P:Mo-molybdopterin cofactor biosynthetic process"/>
    <property type="evidence" value="ECO:0007669"/>
    <property type="project" value="UniProtKB-KW"/>
</dbReference>
<keyword evidence="8" id="KW-1185">Reference proteome</keyword>
<sequence length="934" mass="104932">MDFEKTTIRVGILTISDTRTPSKSDINSFDSSGYNLIKLINDSNVIKSAKVVQYDCVTDDFDKIQVLFSILLTTSFTKGLEQQLESLKINYLYSFPVTILCQDVSRYSNIHKDNDLYLQAKMSEWCSERKVDVLLSTGGTGFSSRDVTPEATLGLVQKLTPGISQAIMNESLKLTPMAMLSRAVSGIYEKTLIINLPGSAKASRECLSVVAHTIPHAVSLIKDEKEISKQFHKQLDFTANNKSRVPECVTKIACRPRESQFPKISMKSALNILKEHAVLQYTENNKIKYPAVLIFSTGDELKSIKESHGDYIRDTNSVMIKQILEQDHYKGEVFNFGIVRDNWDDLCKHFEEAFNNADIIITSGGVSMGEKDLIKHVLKEHFKSKIHFGRVNMKPGMPTTFVTLFFKDTKKYIFCLPGNPVSAGVCTHLFVLPYLRSVSGKKIIIHSLKAKLTHPINGLDIRPEYRRALLKYENGELYVSSNYQQSSRLLSFVGSNCLLHLPSSLEEANIESSTIMDVTLIKSIENTYVAPILNETNLSIEIIKKQGTSDNIKTEELLLFSCINDVLRLMTENIFEAKTKNIPTDNPIILLVSTINNHMFFSSAMGYVLYSPVNSSENLPPFPASIKDGYAIKYINEDCWSQKSNIFNVVQVSVAGTVPDCQKEIKEGECARISTGAPLPPGANCVIQVEDTAVVSKSSDGKVELAISILKEPKLFENVRSIGSDISVGQHLLDQKTVLGPFEIALLRSIGCENVQVYKCPSIHIIPCNDNSAYAISHKLKNMLEVADFKGNLFSQLLCKNLTNFSELFKNVFDYDDVIIICGSFFEFCDFVESHIHIRNDTRKISLGFGRMNHNEKNVCNMTLHNLPLDKFERAELDYENGGFNVICFTMNRQSCLVNIPSSAEKMNNMLKEEKETELDAIVTENSDSYFIYY</sequence>
<dbReference type="InterPro" id="IPR005110">
    <property type="entry name" value="MoeA_linker/N"/>
</dbReference>
<comment type="caution">
    <text evidence="7">The sequence shown here is derived from an EMBL/GenBank/DDBJ whole genome shotgun (WGS) entry which is preliminary data.</text>
</comment>
<dbReference type="UniPathway" id="UPA00344"/>
<dbReference type="GO" id="GO:0061598">
    <property type="term" value="F:molybdopterin adenylyltransferase activity"/>
    <property type="evidence" value="ECO:0007669"/>
    <property type="project" value="UniProtKB-EC"/>
</dbReference>
<evidence type="ECO:0000256" key="4">
    <source>
        <dbReference type="ARBA" id="ARBA00012509"/>
    </source>
</evidence>
<dbReference type="GO" id="GO:0030425">
    <property type="term" value="C:dendrite"/>
    <property type="evidence" value="ECO:0007669"/>
    <property type="project" value="TreeGrafter"/>
</dbReference>
<dbReference type="Pfam" id="PF03454">
    <property type="entry name" value="MoeA_C"/>
    <property type="match status" value="1"/>
</dbReference>
<comment type="similarity">
    <text evidence="3">In the C-terminal section; belongs to the MoeA family.</text>
</comment>
<dbReference type="Pfam" id="PF03453">
    <property type="entry name" value="MoeA_N"/>
    <property type="match status" value="1"/>
</dbReference>
<keyword evidence="5" id="KW-0501">Molybdenum cofactor biosynthesis</keyword>
<dbReference type="FunFam" id="2.170.190.11:FF:000001">
    <property type="entry name" value="Molybdopterin molybdenumtransferase"/>
    <property type="match status" value="1"/>
</dbReference>
<dbReference type="GO" id="GO:0098970">
    <property type="term" value="P:postsynaptic neurotransmitter receptor diffusion trapping"/>
    <property type="evidence" value="ECO:0007669"/>
    <property type="project" value="TreeGrafter"/>
</dbReference>
<feature type="domain" description="MoaB/Mog" evidence="6">
    <location>
        <begin position="11"/>
        <end position="217"/>
    </location>
</feature>
<proteinExistence type="inferred from homology"/>
<dbReference type="FunFam" id="3.40.980.10:FF:000001">
    <property type="entry name" value="Molybdopterin molybdenumtransferase"/>
    <property type="match status" value="1"/>
</dbReference>
<dbReference type="GO" id="GO:0007529">
    <property type="term" value="P:establishment of synaptic specificity at neuromuscular junction"/>
    <property type="evidence" value="ECO:0007669"/>
    <property type="project" value="TreeGrafter"/>
</dbReference>
<organism evidence="7 8">
    <name type="scientific">Aphis craccivora</name>
    <name type="common">Cowpea aphid</name>
    <dbReference type="NCBI Taxonomy" id="307492"/>
    <lineage>
        <taxon>Eukaryota</taxon>
        <taxon>Metazoa</taxon>
        <taxon>Ecdysozoa</taxon>
        <taxon>Arthropoda</taxon>
        <taxon>Hexapoda</taxon>
        <taxon>Insecta</taxon>
        <taxon>Pterygota</taxon>
        <taxon>Neoptera</taxon>
        <taxon>Paraneoptera</taxon>
        <taxon>Hemiptera</taxon>
        <taxon>Sternorrhyncha</taxon>
        <taxon>Aphidomorpha</taxon>
        <taxon>Aphidoidea</taxon>
        <taxon>Aphididae</taxon>
        <taxon>Aphidini</taxon>
        <taxon>Aphis</taxon>
        <taxon>Aphis</taxon>
    </lineage>
</organism>
<feature type="domain" description="MoaB/Mog" evidence="6">
    <location>
        <begin position="293"/>
        <end position="437"/>
    </location>
</feature>
<evidence type="ECO:0000256" key="5">
    <source>
        <dbReference type="ARBA" id="ARBA00023150"/>
    </source>
</evidence>
<dbReference type="SMART" id="SM00852">
    <property type="entry name" value="MoCF_biosynth"/>
    <property type="match status" value="2"/>
</dbReference>
<dbReference type="Gene3D" id="3.90.105.10">
    <property type="entry name" value="Molybdopterin biosynthesis moea protein, domain 2"/>
    <property type="match status" value="1"/>
</dbReference>
<dbReference type="Gene3D" id="2.170.190.11">
    <property type="entry name" value="Molybdopterin biosynthesis moea protein, domain 3"/>
    <property type="match status" value="1"/>
</dbReference>
<dbReference type="SUPFAM" id="SSF63882">
    <property type="entry name" value="MoeA N-terminal region -like"/>
    <property type="match status" value="1"/>
</dbReference>
<dbReference type="InterPro" id="IPR038987">
    <property type="entry name" value="MoeA-like"/>
</dbReference>
<dbReference type="GO" id="GO:0099634">
    <property type="term" value="C:postsynaptic specialization membrane"/>
    <property type="evidence" value="ECO:0007669"/>
    <property type="project" value="GOC"/>
</dbReference>
<dbReference type="Pfam" id="PF00994">
    <property type="entry name" value="MoCF_biosynth"/>
    <property type="match status" value="2"/>
</dbReference>
<evidence type="ECO:0000259" key="6">
    <source>
        <dbReference type="SMART" id="SM00852"/>
    </source>
</evidence>
<dbReference type="Gene3D" id="2.40.340.10">
    <property type="entry name" value="MoeA, C-terminal, domain IV"/>
    <property type="match status" value="1"/>
</dbReference>
<dbReference type="GO" id="GO:0072579">
    <property type="term" value="P:glycine receptor clustering"/>
    <property type="evidence" value="ECO:0007669"/>
    <property type="project" value="TreeGrafter"/>
</dbReference>
<dbReference type="GO" id="GO:0005829">
    <property type="term" value="C:cytosol"/>
    <property type="evidence" value="ECO:0007669"/>
    <property type="project" value="TreeGrafter"/>
</dbReference>
<dbReference type="Proteomes" id="UP000478052">
    <property type="component" value="Unassembled WGS sequence"/>
</dbReference>
<evidence type="ECO:0000256" key="3">
    <source>
        <dbReference type="ARBA" id="ARBA00008339"/>
    </source>
</evidence>
<dbReference type="GO" id="GO:0061599">
    <property type="term" value="F:molybdopterin molybdotransferase activity"/>
    <property type="evidence" value="ECO:0007669"/>
    <property type="project" value="TreeGrafter"/>
</dbReference>
<dbReference type="InterPro" id="IPR005111">
    <property type="entry name" value="MoeA_C_domain_IV"/>
</dbReference>
<evidence type="ECO:0000256" key="1">
    <source>
        <dbReference type="ARBA" id="ARBA00005046"/>
    </source>
</evidence>
<name>A0A6G0YRS8_APHCR</name>
<dbReference type="InterPro" id="IPR036425">
    <property type="entry name" value="MoaB/Mog-like_dom_sf"/>
</dbReference>
<evidence type="ECO:0000313" key="8">
    <source>
        <dbReference type="Proteomes" id="UP000478052"/>
    </source>
</evidence>